<gene>
    <name evidence="1" type="ORF">HanXRQr2_Chr09g0408531</name>
</gene>
<comment type="caution">
    <text evidence="1">The sequence shown here is derived from an EMBL/GenBank/DDBJ whole genome shotgun (WGS) entry which is preliminary data.</text>
</comment>
<reference evidence="1" key="2">
    <citation type="submission" date="2020-06" db="EMBL/GenBank/DDBJ databases">
        <title>Helianthus annuus Genome sequencing and assembly Release 2.</title>
        <authorList>
            <person name="Gouzy J."/>
            <person name="Langlade N."/>
            <person name="Munos S."/>
        </authorList>
    </citation>
    <scope>NUCLEOTIDE SEQUENCE</scope>
    <source>
        <tissue evidence="1">Leaves</tissue>
    </source>
</reference>
<accession>A0A9K3I9I3</accession>
<proteinExistence type="predicted"/>
<evidence type="ECO:0000313" key="2">
    <source>
        <dbReference type="Proteomes" id="UP000215914"/>
    </source>
</evidence>
<dbReference type="Gramene" id="mRNA:HanXRQr2_Chr09g0408531">
    <property type="protein sequence ID" value="mRNA:HanXRQr2_Chr09g0408531"/>
    <property type="gene ID" value="HanXRQr2_Chr09g0408531"/>
</dbReference>
<organism evidence="1 2">
    <name type="scientific">Helianthus annuus</name>
    <name type="common">Common sunflower</name>
    <dbReference type="NCBI Taxonomy" id="4232"/>
    <lineage>
        <taxon>Eukaryota</taxon>
        <taxon>Viridiplantae</taxon>
        <taxon>Streptophyta</taxon>
        <taxon>Embryophyta</taxon>
        <taxon>Tracheophyta</taxon>
        <taxon>Spermatophyta</taxon>
        <taxon>Magnoliopsida</taxon>
        <taxon>eudicotyledons</taxon>
        <taxon>Gunneridae</taxon>
        <taxon>Pentapetalae</taxon>
        <taxon>asterids</taxon>
        <taxon>campanulids</taxon>
        <taxon>Asterales</taxon>
        <taxon>Asteraceae</taxon>
        <taxon>Asteroideae</taxon>
        <taxon>Heliantheae alliance</taxon>
        <taxon>Heliantheae</taxon>
        <taxon>Helianthus</taxon>
    </lineage>
</organism>
<sequence length="83" mass="9255">MIVSAVIPEPSTKTTRPSSCRHSIFGRRCRLSCLEITFDKPSETLSDLELRWISFATFTSSIAISCPLNEFPTTTTTCKYSTS</sequence>
<keyword evidence="2" id="KW-1185">Reference proteome</keyword>
<dbReference type="AlphaFoldDB" id="A0A9K3I9I3"/>
<dbReference type="Proteomes" id="UP000215914">
    <property type="component" value="Unassembled WGS sequence"/>
</dbReference>
<evidence type="ECO:0000313" key="1">
    <source>
        <dbReference type="EMBL" id="KAF5792672.1"/>
    </source>
</evidence>
<protein>
    <submittedName>
        <fullName evidence="1">Uncharacterized protein</fullName>
    </submittedName>
</protein>
<name>A0A9K3I9I3_HELAN</name>
<dbReference type="EMBL" id="MNCJ02000324">
    <property type="protein sequence ID" value="KAF5792672.1"/>
    <property type="molecule type" value="Genomic_DNA"/>
</dbReference>
<reference evidence="1" key="1">
    <citation type="journal article" date="2017" name="Nature">
        <title>The sunflower genome provides insights into oil metabolism, flowering and Asterid evolution.</title>
        <authorList>
            <person name="Badouin H."/>
            <person name="Gouzy J."/>
            <person name="Grassa C.J."/>
            <person name="Murat F."/>
            <person name="Staton S.E."/>
            <person name="Cottret L."/>
            <person name="Lelandais-Briere C."/>
            <person name="Owens G.L."/>
            <person name="Carrere S."/>
            <person name="Mayjonade B."/>
            <person name="Legrand L."/>
            <person name="Gill N."/>
            <person name="Kane N.C."/>
            <person name="Bowers J.E."/>
            <person name="Hubner S."/>
            <person name="Bellec A."/>
            <person name="Berard A."/>
            <person name="Berges H."/>
            <person name="Blanchet N."/>
            <person name="Boniface M.C."/>
            <person name="Brunel D."/>
            <person name="Catrice O."/>
            <person name="Chaidir N."/>
            <person name="Claudel C."/>
            <person name="Donnadieu C."/>
            <person name="Faraut T."/>
            <person name="Fievet G."/>
            <person name="Helmstetter N."/>
            <person name="King M."/>
            <person name="Knapp S.J."/>
            <person name="Lai Z."/>
            <person name="Le Paslier M.C."/>
            <person name="Lippi Y."/>
            <person name="Lorenzon L."/>
            <person name="Mandel J.R."/>
            <person name="Marage G."/>
            <person name="Marchand G."/>
            <person name="Marquand E."/>
            <person name="Bret-Mestries E."/>
            <person name="Morien E."/>
            <person name="Nambeesan S."/>
            <person name="Nguyen T."/>
            <person name="Pegot-Espagnet P."/>
            <person name="Pouilly N."/>
            <person name="Raftis F."/>
            <person name="Sallet E."/>
            <person name="Schiex T."/>
            <person name="Thomas J."/>
            <person name="Vandecasteele C."/>
            <person name="Vares D."/>
            <person name="Vear F."/>
            <person name="Vautrin S."/>
            <person name="Crespi M."/>
            <person name="Mangin B."/>
            <person name="Burke J.M."/>
            <person name="Salse J."/>
            <person name="Munos S."/>
            <person name="Vincourt P."/>
            <person name="Rieseberg L.H."/>
            <person name="Langlade N.B."/>
        </authorList>
    </citation>
    <scope>NUCLEOTIDE SEQUENCE</scope>
    <source>
        <tissue evidence="1">Leaves</tissue>
    </source>
</reference>